<reference evidence="1" key="1">
    <citation type="submission" date="2022-01" db="EMBL/GenBank/DDBJ databases">
        <title>Paenibacillus spongiae sp. nov., isolated from marine sponge.</title>
        <authorList>
            <person name="Li Z."/>
            <person name="Zhang M."/>
        </authorList>
    </citation>
    <scope>NUCLEOTIDE SEQUENCE</scope>
    <source>
        <strain evidence="1">PHS-Z3</strain>
    </source>
</reference>
<keyword evidence="2" id="KW-1185">Reference proteome</keyword>
<evidence type="ECO:0000313" key="1">
    <source>
        <dbReference type="EMBL" id="UVI32004.1"/>
    </source>
</evidence>
<evidence type="ECO:0000313" key="2">
    <source>
        <dbReference type="Proteomes" id="UP001057877"/>
    </source>
</evidence>
<name>A0ABY5SDG7_9BACL</name>
<dbReference type="EMBL" id="CP091430">
    <property type="protein sequence ID" value="UVI32004.1"/>
    <property type="molecule type" value="Genomic_DNA"/>
</dbReference>
<protein>
    <submittedName>
        <fullName evidence="1">Uncharacterized protein</fullName>
    </submittedName>
</protein>
<sequence>MSVLRIDGASLECVEKVIRHLEDIGNIERFSVFSENIPEPYKDVSNCYISHGQRNEIKTAYSLILECLDSDQEVWIEGAACGYSGTGPNCTIEILQILGVRMDFKRIISEKWIQNEEVVLEHDLNLIIRQRNKDQEDADLNNEKLIKVMMKFKNPFDKWKSKEMLKMIGCIQPLRLFGGNEAESYYFRVPYHTVQEMSKHTTSNVLTLHERLENIDVEHLNNLIQQIGYEHNAEMTSRIYERAPQ</sequence>
<dbReference type="Proteomes" id="UP001057877">
    <property type="component" value="Chromosome"/>
</dbReference>
<organism evidence="1 2">
    <name type="scientific">Paenibacillus spongiae</name>
    <dbReference type="NCBI Taxonomy" id="2909671"/>
    <lineage>
        <taxon>Bacteria</taxon>
        <taxon>Bacillati</taxon>
        <taxon>Bacillota</taxon>
        <taxon>Bacilli</taxon>
        <taxon>Bacillales</taxon>
        <taxon>Paenibacillaceae</taxon>
        <taxon>Paenibacillus</taxon>
    </lineage>
</organism>
<accession>A0ABY5SDG7</accession>
<gene>
    <name evidence="1" type="ORF">L1F29_09390</name>
</gene>
<dbReference type="RefSeq" id="WP_258388064.1">
    <property type="nucleotide sequence ID" value="NZ_CP091430.1"/>
</dbReference>
<proteinExistence type="predicted"/>